<reference evidence="3" key="1">
    <citation type="submission" date="2016-10" db="EMBL/GenBank/DDBJ databases">
        <authorList>
            <person name="Varghese N."/>
        </authorList>
    </citation>
    <scope>NUCLEOTIDE SEQUENCE [LARGE SCALE GENOMIC DNA]</scope>
    <source>
        <strain evidence="3">DSM 24868</strain>
    </source>
</reference>
<evidence type="ECO:0000313" key="2">
    <source>
        <dbReference type="EMBL" id="SEJ52892.1"/>
    </source>
</evidence>
<sequence>MDDVRQATLAALFTAVQGVSQAGAVALGDLTASSTRQLLGTLHREGDLDLRALAHRLRIAPPAIAQIAARLEDRGLIERLADPANAHGVLLHLTEDGATMVTEWLRELADSLCPALAHLTAEDWATLAAAAELLGTADLSALRPEADEPTDGGVHSI</sequence>
<dbReference type="RefSeq" id="WP_042216111.1">
    <property type="nucleotide sequence ID" value="NZ_BBLU01000015.1"/>
</dbReference>
<dbReference type="GO" id="GO:0003700">
    <property type="term" value="F:DNA-binding transcription factor activity"/>
    <property type="evidence" value="ECO:0007669"/>
    <property type="project" value="InterPro"/>
</dbReference>
<name>A0A1H6ZT74_9MICO</name>
<feature type="domain" description="HTH marR-type" evidence="1">
    <location>
        <begin position="1"/>
        <end position="136"/>
    </location>
</feature>
<dbReference type="AlphaFoldDB" id="A0A1H6ZT74"/>
<dbReference type="Proteomes" id="UP000183315">
    <property type="component" value="Unassembled WGS sequence"/>
</dbReference>
<dbReference type="EMBL" id="FNZI01000004">
    <property type="protein sequence ID" value="SEJ52892.1"/>
    <property type="molecule type" value="Genomic_DNA"/>
</dbReference>
<protein>
    <submittedName>
        <fullName evidence="2">MarR family protein</fullName>
    </submittedName>
</protein>
<gene>
    <name evidence="2" type="ORF">SAMN05421637_2160</name>
</gene>
<dbReference type="InterPro" id="IPR000835">
    <property type="entry name" value="HTH_MarR-typ"/>
</dbReference>
<dbReference type="Gene3D" id="1.10.10.10">
    <property type="entry name" value="Winged helix-like DNA-binding domain superfamily/Winged helix DNA-binding domain"/>
    <property type="match status" value="1"/>
</dbReference>
<dbReference type="PANTHER" id="PTHR39515:SF2">
    <property type="entry name" value="HTH-TYPE TRANSCRIPTIONAL REGULATOR RV0880"/>
    <property type="match status" value="1"/>
</dbReference>
<dbReference type="InterPro" id="IPR036390">
    <property type="entry name" value="WH_DNA-bd_sf"/>
</dbReference>
<evidence type="ECO:0000259" key="1">
    <source>
        <dbReference type="PROSITE" id="PS50995"/>
    </source>
</evidence>
<dbReference type="OrthoDB" id="8966183at2"/>
<accession>A0A1H6ZT74</accession>
<organism evidence="2 3">
    <name type="scientific">Demequina mangrovi</name>
    <dbReference type="NCBI Taxonomy" id="1043493"/>
    <lineage>
        <taxon>Bacteria</taxon>
        <taxon>Bacillati</taxon>
        <taxon>Actinomycetota</taxon>
        <taxon>Actinomycetes</taxon>
        <taxon>Micrococcales</taxon>
        <taxon>Demequinaceae</taxon>
        <taxon>Demequina</taxon>
    </lineage>
</organism>
<dbReference type="PANTHER" id="PTHR39515">
    <property type="entry name" value="CONSERVED PROTEIN"/>
    <property type="match status" value="1"/>
</dbReference>
<dbReference type="Pfam" id="PF01047">
    <property type="entry name" value="MarR"/>
    <property type="match status" value="1"/>
</dbReference>
<dbReference type="SUPFAM" id="SSF46785">
    <property type="entry name" value="Winged helix' DNA-binding domain"/>
    <property type="match status" value="1"/>
</dbReference>
<keyword evidence="3" id="KW-1185">Reference proteome</keyword>
<evidence type="ECO:0000313" key="3">
    <source>
        <dbReference type="Proteomes" id="UP000183315"/>
    </source>
</evidence>
<dbReference type="SMART" id="SM00347">
    <property type="entry name" value="HTH_MARR"/>
    <property type="match status" value="1"/>
</dbReference>
<proteinExistence type="predicted"/>
<dbReference type="InterPro" id="IPR036388">
    <property type="entry name" value="WH-like_DNA-bd_sf"/>
</dbReference>
<dbReference type="PROSITE" id="PS50995">
    <property type="entry name" value="HTH_MARR_2"/>
    <property type="match status" value="1"/>
</dbReference>
<dbReference type="eggNOG" id="COG1846">
    <property type="taxonomic scope" value="Bacteria"/>
</dbReference>
<dbReference type="InterPro" id="IPR052526">
    <property type="entry name" value="HTH-type_Bedaq_tolerance"/>
</dbReference>
<dbReference type="STRING" id="1043493.SAMN05421637_2160"/>